<dbReference type="EMBL" id="KU892652">
    <property type="protein sequence ID" value="AOV83621.1"/>
    <property type="molecule type" value="Genomic_DNA"/>
</dbReference>
<reference evidence="2" key="1">
    <citation type="submission" date="2016-03" db="EMBL/GenBank/DDBJ databases">
        <title>Complete plastid genome of Kappaphycus alvarezii.</title>
        <authorList>
            <person name="Zhang L."/>
            <person name="Liu T."/>
            <person name="Liu N."/>
        </authorList>
    </citation>
    <scope>NUCLEOTIDE SEQUENCE</scope>
</reference>
<dbReference type="PANTHER" id="PTHR34800:SF1">
    <property type="entry name" value="TETRAPYRROLE-BINDING PROTEIN, CHLOROPLASTIC"/>
    <property type="match status" value="1"/>
</dbReference>
<keyword evidence="2" id="KW-0150">Chloroplast</keyword>
<dbReference type="InterPro" id="IPR008629">
    <property type="entry name" value="GUN4-like"/>
</dbReference>
<dbReference type="CDD" id="cd16383">
    <property type="entry name" value="GUN4"/>
    <property type="match status" value="1"/>
</dbReference>
<evidence type="ECO:0000313" key="2">
    <source>
        <dbReference type="EMBL" id="AOV83621.1"/>
    </source>
</evidence>
<sequence>MNQRLSSNLTILEKITKLQESICTKEQVSWAQQISMHNFKGQQALLELLVHRRIVQKLDISSLDGIIFEILIRSHYTVIKNDIKYYFPHGLFHLSTSFEVDYQSLQNLLIQHKYQEADRLTQIKLCELVGLDSKNERDWLYFTDISLISPDDLSIIDLLWRVYSRDKFGFSVQRQIWLSNNCNWETLWTKIGWKCEGVARRYPYEFIWDLNAPRGHLPLFNQLRGVQVLSALFNHVLWSE</sequence>
<keyword evidence="2" id="KW-0934">Plastid</keyword>
<organism evidence="2">
    <name type="scientific">Kappaphycus alvarezii</name>
    <dbReference type="NCBI Taxonomy" id="38544"/>
    <lineage>
        <taxon>Eukaryota</taxon>
        <taxon>Rhodophyta</taxon>
        <taxon>Florideophyceae</taxon>
        <taxon>Rhodymeniophycidae</taxon>
        <taxon>Gigartinales</taxon>
        <taxon>Solieriaceae</taxon>
        <taxon>Kappaphycus</taxon>
    </lineage>
</organism>
<protein>
    <submittedName>
        <fullName evidence="2">Conserved hypothetical plastid protein</fullName>
    </submittedName>
</protein>
<dbReference type="GO" id="GO:0046906">
    <property type="term" value="F:tetrapyrrole binding"/>
    <property type="evidence" value="ECO:0007669"/>
    <property type="project" value="TreeGrafter"/>
</dbReference>
<evidence type="ECO:0000259" key="1">
    <source>
        <dbReference type="Pfam" id="PF05419"/>
    </source>
</evidence>
<proteinExistence type="predicted"/>
<dbReference type="PANTHER" id="PTHR34800">
    <property type="entry name" value="TETRAPYRROLE-BINDING PROTEIN, CHLOROPLASTIC"/>
    <property type="match status" value="1"/>
</dbReference>
<geneLocation type="chloroplast" evidence="2"/>
<dbReference type="SUPFAM" id="SSF140869">
    <property type="entry name" value="GUN4-like"/>
    <property type="match status" value="1"/>
</dbReference>
<dbReference type="Gene3D" id="1.10.10.1770">
    <property type="entry name" value="Gun4-like"/>
    <property type="match status" value="1"/>
</dbReference>
<dbReference type="AlphaFoldDB" id="A0A2H4FFZ0"/>
<gene>
    <name evidence="2" type="primary">ycf53</name>
    <name evidence="2" type="ORF">mogbl015</name>
</gene>
<dbReference type="Gene3D" id="1.25.40.620">
    <property type="match status" value="1"/>
</dbReference>
<feature type="domain" description="GUN4-like" evidence="1">
    <location>
        <begin position="98"/>
        <end position="235"/>
    </location>
</feature>
<dbReference type="InterPro" id="IPR037215">
    <property type="entry name" value="GUN4-like_sf"/>
</dbReference>
<name>A0A2H4FFZ0_9FLOR</name>
<dbReference type="Pfam" id="PF05419">
    <property type="entry name" value="GUN4"/>
    <property type="match status" value="1"/>
</dbReference>
<accession>A0A2H4FFZ0</accession>